<dbReference type="OrthoDB" id="3261064at2"/>
<proteinExistence type="predicted"/>
<dbReference type="InterPro" id="IPR003870">
    <property type="entry name" value="DUF222"/>
</dbReference>
<keyword evidence="4" id="KW-1185">Reference proteome</keyword>
<evidence type="ECO:0000313" key="3">
    <source>
        <dbReference type="EMBL" id="QFU99610.1"/>
    </source>
</evidence>
<dbReference type="AlphaFoldDB" id="A0A5P9QEX5"/>
<dbReference type="Pfam" id="PF02720">
    <property type="entry name" value="DUF222"/>
    <property type="match status" value="1"/>
</dbReference>
<evidence type="ECO:0000259" key="2">
    <source>
        <dbReference type="SMART" id="SM00507"/>
    </source>
</evidence>
<dbReference type="KEGG" id="lxl:KDY119_03145"/>
<evidence type="ECO:0000313" key="4">
    <source>
        <dbReference type="Proteomes" id="UP000326702"/>
    </source>
</evidence>
<feature type="region of interest" description="Disordered" evidence="1">
    <location>
        <begin position="374"/>
        <end position="425"/>
    </location>
</feature>
<dbReference type="SMART" id="SM00507">
    <property type="entry name" value="HNHc"/>
    <property type="match status" value="1"/>
</dbReference>
<accession>A0A5P9QEX5</accession>
<sequence length="580" mass="61922">MTTTAVREGSQLAVSSRLEPGAGVGSLVLGEDEATIAGVVRAIGQVESIIRTATAWRTELLEIARRTVEADPGSLLAPELTPDAWSGSGSGDDAMLAQRALVAEVATTLTVHERTAARLLDEAEVLVNALPATTTAMRAGTVSYRHAQALVEHTGDLDQGDRETVETMTLPAAQTMAPGAFGRRVARTRERLLAEPVSVRHERTAARRSVRVDPARDGMAFLTAYLPAVTACAIGDRIDRAVEVLRGPDEPRTADQLRADVLSALLLDDGTLDLVALSLELSKHPESQPTEGQGETKPGPRPSRTGSGEMGTPRPDDVSRARELFDRLQRTPFEADDSARRVVATRAAMARIARSIVPHVTVTVPVLTLLRTLTSSAPPEETEPEDRTAPPGTTDPPPTPSPPSPLTPPPPPPGSSSPRPTVETARSQVAHLDGYGPIDDHTATLLAARAPSFRRLLTHPHTGTALAVGRDTYAVPADLRAYLRLRDATCRFPGCTRPAARCDVDHTLAYVAGGTTDATNLAHLCRTHHRLKHATAWNVRQTTTDGTLTWTSPTGREHVSHPAVTLPLPDDVTNDDTPPF</sequence>
<gene>
    <name evidence="3" type="ORF">KDY119_03145</name>
</gene>
<dbReference type="Gene3D" id="1.10.30.50">
    <property type="match status" value="1"/>
</dbReference>
<dbReference type="InterPro" id="IPR003615">
    <property type="entry name" value="HNH_nuc"/>
</dbReference>
<organism evidence="3 4">
    <name type="scientific">Luteimicrobium xylanilyticum</name>
    <dbReference type="NCBI Taxonomy" id="1133546"/>
    <lineage>
        <taxon>Bacteria</taxon>
        <taxon>Bacillati</taxon>
        <taxon>Actinomycetota</taxon>
        <taxon>Actinomycetes</taxon>
        <taxon>Micrococcales</taxon>
        <taxon>Luteimicrobium</taxon>
    </lineage>
</organism>
<dbReference type="RefSeq" id="WP_153022518.1">
    <property type="nucleotide sequence ID" value="NZ_CP045529.1"/>
</dbReference>
<evidence type="ECO:0000256" key="1">
    <source>
        <dbReference type="SAM" id="MobiDB-lite"/>
    </source>
</evidence>
<dbReference type="EMBL" id="CP045529">
    <property type="protein sequence ID" value="QFU99610.1"/>
    <property type="molecule type" value="Genomic_DNA"/>
</dbReference>
<name>A0A5P9QEX5_9MICO</name>
<dbReference type="Proteomes" id="UP000326702">
    <property type="component" value="Chromosome"/>
</dbReference>
<protein>
    <recommendedName>
        <fullName evidence="2">HNH nuclease domain-containing protein</fullName>
    </recommendedName>
</protein>
<dbReference type="CDD" id="cd00085">
    <property type="entry name" value="HNHc"/>
    <property type="match status" value="1"/>
</dbReference>
<feature type="domain" description="HNH nuclease" evidence="2">
    <location>
        <begin position="478"/>
        <end position="530"/>
    </location>
</feature>
<feature type="region of interest" description="Disordered" evidence="1">
    <location>
        <begin position="552"/>
        <end position="580"/>
    </location>
</feature>
<feature type="compositionally biased region" description="Pro residues" evidence="1">
    <location>
        <begin position="393"/>
        <end position="415"/>
    </location>
</feature>
<reference evidence="3 4" key="1">
    <citation type="submission" date="2019-10" db="EMBL/GenBank/DDBJ databases">
        <title>Genome sequence of Luteimicrobium xylanilyticum HY-24.</title>
        <authorList>
            <person name="Kim D.Y."/>
            <person name="Park H.-Y."/>
        </authorList>
    </citation>
    <scope>NUCLEOTIDE SEQUENCE [LARGE SCALE GENOMIC DNA]</scope>
    <source>
        <strain evidence="3 4">HY-24</strain>
    </source>
</reference>
<feature type="region of interest" description="Disordered" evidence="1">
    <location>
        <begin position="283"/>
        <end position="318"/>
    </location>
</feature>